<dbReference type="EMBL" id="JAUUTY010000005">
    <property type="protein sequence ID" value="KAK1628848.1"/>
    <property type="molecule type" value="Genomic_DNA"/>
</dbReference>
<dbReference type="Proteomes" id="UP001231189">
    <property type="component" value="Unassembled WGS sequence"/>
</dbReference>
<dbReference type="PANTHER" id="PTHR33144">
    <property type="entry name" value="OS10G0409366 PROTEIN-RELATED"/>
    <property type="match status" value="1"/>
</dbReference>
<dbReference type="AlphaFoldDB" id="A0AAD8W113"/>
<accession>A0AAD8W113</accession>
<name>A0AAD8W113_LOLMU</name>
<evidence type="ECO:0000313" key="3">
    <source>
        <dbReference type="Proteomes" id="UP001231189"/>
    </source>
</evidence>
<evidence type="ECO:0000313" key="2">
    <source>
        <dbReference type="EMBL" id="KAK1628848.1"/>
    </source>
</evidence>
<protein>
    <submittedName>
        <fullName evidence="2">Uncharacterized protein</fullName>
    </submittedName>
</protein>
<keyword evidence="3" id="KW-1185">Reference proteome</keyword>
<reference evidence="2" key="1">
    <citation type="submission" date="2023-07" db="EMBL/GenBank/DDBJ databases">
        <title>A chromosome-level genome assembly of Lolium multiflorum.</title>
        <authorList>
            <person name="Chen Y."/>
            <person name="Copetti D."/>
            <person name="Kolliker R."/>
            <person name="Studer B."/>
        </authorList>
    </citation>
    <scope>NUCLEOTIDE SEQUENCE</scope>
    <source>
        <strain evidence="2">02402/16</strain>
        <tissue evidence="2">Leaf</tissue>
    </source>
</reference>
<feature type="compositionally biased region" description="Acidic residues" evidence="1">
    <location>
        <begin position="33"/>
        <end position="65"/>
    </location>
</feature>
<comment type="caution">
    <text evidence="2">The sequence shown here is derived from an EMBL/GenBank/DDBJ whole genome shotgun (WGS) entry which is preliminary data.</text>
</comment>
<feature type="region of interest" description="Disordered" evidence="1">
    <location>
        <begin position="624"/>
        <end position="651"/>
    </location>
</feature>
<organism evidence="2 3">
    <name type="scientific">Lolium multiflorum</name>
    <name type="common">Italian ryegrass</name>
    <name type="synonym">Lolium perenne subsp. multiflorum</name>
    <dbReference type="NCBI Taxonomy" id="4521"/>
    <lineage>
        <taxon>Eukaryota</taxon>
        <taxon>Viridiplantae</taxon>
        <taxon>Streptophyta</taxon>
        <taxon>Embryophyta</taxon>
        <taxon>Tracheophyta</taxon>
        <taxon>Spermatophyta</taxon>
        <taxon>Magnoliopsida</taxon>
        <taxon>Liliopsida</taxon>
        <taxon>Poales</taxon>
        <taxon>Poaceae</taxon>
        <taxon>BOP clade</taxon>
        <taxon>Pooideae</taxon>
        <taxon>Poodae</taxon>
        <taxon>Poeae</taxon>
        <taxon>Poeae Chloroplast Group 2 (Poeae type)</taxon>
        <taxon>Loliodinae</taxon>
        <taxon>Loliinae</taxon>
        <taxon>Lolium</taxon>
    </lineage>
</organism>
<sequence>MEASEYERISLLKEEKFRKIYYDHLESARVYDSDDDDEESDDDDEEHDKEDDASNDETGDEESSENETRDENEVHHIAGDHAQLHHQGQEEKSIRGPTDMKKFWAKHGPNNKVQLQFNHLGQPCGVKTSKLSNFMSSLVKGKDVSLGANTWRDVPDCEKNKLWMTLKEMSAVNKATRENQNNARHTAGTRSFAVVHEQEVGFLVLEIKQGQPVSRSQLYRIVHTNKDGLPVDDYSAAKIEEITVAFHVKPSLIREEHREGDLYSQIFPNPSKSRMHEFGLVVGGKSSVLLSEVVSAFRDSKEENLQLRGLLETLLASQAALTERSQLIEDKLNSFIATQELKSTSTAQEEATIAKEMLPETEQVEATEGAAAASIKRGANQLKLAVEASQGGKYSQQTNATSQLLGKHLKNSFVPTQDLENTFTLAEEEYSGKKMLTGTEQVPTTEGVAAASIKRCRQVAEANKDEAIRGGKHLKQKEESIRGAKHLKQAAQASQGGKYSHQTNAASQLLGKHLKHSIVPTQDLENTFTLAEEEYSGKKMLTDTEQVPATEGAAASSIKRCRQAAEANKDEAIRGGKHLKQKEESIRGAKHLKQAVETSQGGKYLQQANAASQPKQTVKESIEKSNKAGLNKRRAVEAKGPTEITESSQVRGTATSIQYMESSKATTKEATTLPKKKKRSAADCFKSTTTDCLKITTKAYTQVDETSQEARVPPKTEKLQNIIDSQVGELQCVVAPDCAKPKPKTSYKKLLEGCEELIKVKEEKVEEIITSKKQKAWFPPRKAMKLTELELDSINREVVRKVEKELWENDPRDVKCKKRRSSKPQGTNVT</sequence>
<dbReference type="Pfam" id="PF03004">
    <property type="entry name" value="Transposase_24"/>
    <property type="match status" value="1"/>
</dbReference>
<gene>
    <name evidence="2" type="ORF">QYE76_003163</name>
</gene>
<proteinExistence type="predicted"/>
<feature type="region of interest" description="Disordered" evidence="1">
    <location>
        <begin position="27"/>
        <end position="71"/>
    </location>
</feature>
<dbReference type="PANTHER" id="PTHR33144:SF50">
    <property type="entry name" value="OS03G0714750 PROTEIN"/>
    <property type="match status" value="1"/>
</dbReference>
<dbReference type="InterPro" id="IPR004252">
    <property type="entry name" value="Probable_transposase_24"/>
</dbReference>
<evidence type="ECO:0000256" key="1">
    <source>
        <dbReference type="SAM" id="MobiDB-lite"/>
    </source>
</evidence>